<organism evidence="4 5">
    <name type="scientific">Candidatus Methylophosphatis roskildensis</name>
    <dbReference type="NCBI Taxonomy" id="2899263"/>
    <lineage>
        <taxon>Bacteria</taxon>
        <taxon>Pseudomonadati</taxon>
        <taxon>Pseudomonadota</taxon>
        <taxon>Betaproteobacteria</taxon>
        <taxon>Nitrosomonadales</taxon>
        <taxon>Sterolibacteriaceae</taxon>
        <taxon>Candidatus Methylophosphatis</taxon>
    </lineage>
</organism>
<evidence type="ECO:0000256" key="2">
    <source>
        <dbReference type="ARBA" id="ARBA00023054"/>
    </source>
</evidence>
<dbReference type="InterPro" id="IPR003018">
    <property type="entry name" value="GAF"/>
</dbReference>
<protein>
    <submittedName>
        <fullName evidence="4">Efflux RND transporter periplasmic adaptor subunit</fullName>
    </submittedName>
</protein>
<dbReference type="Pfam" id="PF01590">
    <property type="entry name" value="GAF"/>
    <property type="match status" value="1"/>
</dbReference>
<dbReference type="InterPro" id="IPR029016">
    <property type="entry name" value="GAF-like_dom_sf"/>
</dbReference>
<dbReference type="SUPFAM" id="SSF55781">
    <property type="entry name" value="GAF domain-like"/>
    <property type="match status" value="1"/>
</dbReference>
<dbReference type="PANTHER" id="PTHR32347:SF23">
    <property type="entry name" value="BLL5650 PROTEIN"/>
    <property type="match status" value="1"/>
</dbReference>
<dbReference type="AlphaFoldDB" id="A0A9D7DYV4"/>
<dbReference type="Gene3D" id="3.30.450.40">
    <property type="match status" value="1"/>
</dbReference>
<dbReference type="PANTHER" id="PTHR32347">
    <property type="entry name" value="EFFLUX SYSTEM COMPONENT YKNX-RELATED"/>
    <property type="match status" value="1"/>
</dbReference>
<dbReference type="InterPro" id="IPR050465">
    <property type="entry name" value="UPF0194_transport"/>
</dbReference>
<comment type="subcellular location">
    <subcellularLocation>
        <location evidence="1">Cell envelope</location>
    </subcellularLocation>
</comment>
<reference evidence="4" key="1">
    <citation type="submission" date="2020-10" db="EMBL/GenBank/DDBJ databases">
        <title>Connecting structure to function with the recovery of over 1000 high-quality activated sludge metagenome-assembled genomes encoding full-length rRNA genes using long-read sequencing.</title>
        <authorList>
            <person name="Singleton C.M."/>
            <person name="Petriglieri F."/>
            <person name="Kristensen J.M."/>
            <person name="Kirkegaard R.H."/>
            <person name="Michaelsen T.Y."/>
            <person name="Andersen M.H."/>
            <person name="Karst S.M."/>
            <person name="Dueholm M.S."/>
            <person name="Nielsen P.H."/>
            <person name="Albertsen M."/>
        </authorList>
    </citation>
    <scope>NUCLEOTIDE SEQUENCE</scope>
    <source>
        <strain evidence="4">Bjer_18-Q3-R1-45_BAT3C.347</strain>
    </source>
</reference>
<dbReference type="Gene3D" id="2.40.30.170">
    <property type="match status" value="1"/>
</dbReference>
<proteinExistence type="predicted"/>
<evidence type="ECO:0000259" key="3">
    <source>
        <dbReference type="Pfam" id="PF01590"/>
    </source>
</evidence>
<dbReference type="Proteomes" id="UP000807785">
    <property type="component" value="Unassembled WGS sequence"/>
</dbReference>
<keyword evidence="2" id="KW-0175">Coiled coil</keyword>
<sequence>MITPVQRWLNDYCDRCQTVSSAVVITSDAETQRLHPVAGWPANAPESLSLLAAARAAVQRAHPVLLIPPVSPSETEHARIVSLPLSSGDRTLGAVALALRSANDATAKDFLAHLKRSGGSLISALSERTDGGAGSVEAARLIQIQATLLGRSSLAEAATELANELATALHFDRVSIGLIEGGKASLLALSHSAEFQQGQSVPRQLVAAMEEAVDQRCTVVHPPLPGDKPRIVIAHTELALKAGTSLCTVPLINEGQVVGAVSFERPAGAAPAPAEVALCEHIACLVAPLLALRLRAERSPWARALELLKGSGGRRLKISAAAVALLLAALTFIPIDYRIGAPARIEGSIQRVLAAPMDGFVRKAHVRPGDTVRAGDLLVELLDQDLLLEQRRWESELAQHENAYTAAMVRADRAQFAVRQAKATEAQAQLDLVRSQLERSRVLAPLDGIVIKGDLTQAPGAPVKRGDVLLTLAPSGEFRLIIEVDERDIRDVREGAKGSLALSALPGETLPFAVDRVTPVAVGKDGSNAFEVEARLESSPQLLRPGMQGVAKIEAGRQSAGWVLTHRIVDWLRLAVWSWVG</sequence>
<dbReference type="GO" id="GO:0030313">
    <property type="term" value="C:cell envelope"/>
    <property type="evidence" value="ECO:0007669"/>
    <property type="project" value="UniProtKB-SubCell"/>
</dbReference>
<evidence type="ECO:0000313" key="4">
    <source>
        <dbReference type="EMBL" id="MBK6973395.1"/>
    </source>
</evidence>
<dbReference type="Gene3D" id="2.40.50.100">
    <property type="match status" value="1"/>
</dbReference>
<accession>A0A9D7DYV4</accession>
<dbReference type="EMBL" id="JADJEV010000003">
    <property type="protein sequence ID" value="MBK6973395.1"/>
    <property type="molecule type" value="Genomic_DNA"/>
</dbReference>
<name>A0A9D7DYV4_9PROT</name>
<evidence type="ECO:0000313" key="5">
    <source>
        <dbReference type="Proteomes" id="UP000807785"/>
    </source>
</evidence>
<gene>
    <name evidence="4" type="ORF">IPH26_10775</name>
</gene>
<comment type="caution">
    <text evidence="4">The sequence shown here is derived from an EMBL/GenBank/DDBJ whole genome shotgun (WGS) entry which is preliminary data.</text>
</comment>
<feature type="domain" description="GAF" evidence="3">
    <location>
        <begin position="154"/>
        <end position="286"/>
    </location>
</feature>
<evidence type="ECO:0000256" key="1">
    <source>
        <dbReference type="ARBA" id="ARBA00004196"/>
    </source>
</evidence>
<dbReference type="SUPFAM" id="SSF111369">
    <property type="entry name" value="HlyD-like secretion proteins"/>
    <property type="match status" value="1"/>
</dbReference>